<evidence type="ECO:0000313" key="2">
    <source>
        <dbReference type="Proteomes" id="UP000198853"/>
    </source>
</evidence>
<dbReference type="Proteomes" id="UP000198853">
    <property type="component" value="Unassembled WGS sequence"/>
</dbReference>
<sequence>MDIEINGKGYTLNFGMAFIRKMDDRHFVDKNGVQFGVGVTIAAVQLQDMNPTILQDIVECGLHDIKKDKPSSADIEAAIIGMVEEKGLEKTCNDFLGTLEKQPLLADKLKNFKKEAKKAQAQESA</sequence>
<accession>A0A1G8RS91</accession>
<dbReference type="InterPro" id="IPR024410">
    <property type="entry name" value="Phage_TAC_12"/>
</dbReference>
<dbReference type="Pfam" id="PF12363">
    <property type="entry name" value="Phage_TAC_12"/>
    <property type="match status" value="1"/>
</dbReference>
<name>A0A1G8RS91_9BACI</name>
<reference evidence="1 2" key="1">
    <citation type="submission" date="2016-10" db="EMBL/GenBank/DDBJ databases">
        <authorList>
            <person name="de Groot N.N."/>
        </authorList>
    </citation>
    <scope>NUCLEOTIDE SEQUENCE [LARGE SCALE GENOMIC DNA]</scope>
    <source>
        <strain evidence="1 2">DSM 21771</strain>
    </source>
</reference>
<organism evidence="1 2">
    <name type="scientific">Natribacillus halophilus</name>
    <dbReference type="NCBI Taxonomy" id="549003"/>
    <lineage>
        <taxon>Bacteria</taxon>
        <taxon>Bacillati</taxon>
        <taxon>Bacillota</taxon>
        <taxon>Bacilli</taxon>
        <taxon>Bacillales</taxon>
        <taxon>Bacillaceae</taxon>
        <taxon>Natribacillus</taxon>
    </lineage>
</organism>
<protein>
    <submittedName>
        <fullName evidence="1">Phage tail assembly chaperone protein, TAC</fullName>
    </submittedName>
</protein>
<dbReference type="AlphaFoldDB" id="A0A1G8RS91"/>
<keyword evidence="2" id="KW-1185">Reference proteome</keyword>
<dbReference type="RefSeq" id="WP_218126253.1">
    <property type="nucleotide sequence ID" value="NZ_FNEN01000020.1"/>
</dbReference>
<gene>
    <name evidence="1" type="ORF">SAMN04488123_12017</name>
</gene>
<dbReference type="EMBL" id="FNEN01000020">
    <property type="protein sequence ID" value="SDJ19802.1"/>
    <property type="molecule type" value="Genomic_DNA"/>
</dbReference>
<evidence type="ECO:0000313" key="1">
    <source>
        <dbReference type="EMBL" id="SDJ19802.1"/>
    </source>
</evidence>
<proteinExistence type="predicted"/>